<protein>
    <submittedName>
        <fullName evidence="1">STAS/SEC14 domain-containing protein</fullName>
    </submittedName>
</protein>
<evidence type="ECO:0000313" key="2">
    <source>
        <dbReference type="Proteomes" id="UP001059380"/>
    </source>
</evidence>
<proteinExistence type="predicted"/>
<dbReference type="EMBL" id="CP093313">
    <property type="protein sequence ID" value="UWZ83955.1"/>
    <property type="molecule type" value="Genomic_DNA"/>
</dbReference>
<dbReference type="SUPFAM" id="SSF52091">
    <property type="entry name" value="SpoIIaa-like"/>
    <property type="match status" value="1"/>
</dbReference>
<dbReference type="InterPro" id="IPR036513">
    <property type="entry name" value="STAS_dom_sf"/>
</dbReference>
<evidence type="ECO:0000313" key="1">
    <source>
        <dbReference type="EMBL" id="UWZ83955.1"/>
    </source>
</evidence>
<keyword evidence="2" id="KW-1185">Reference proteome</keyword>
<dbReference type="KEGG" id="orp:MOP44_25775"/>
<dbReference type="AlphaFoldDB" id="A0A9J7BMP3"/>
<dbReference type="RefSeq" id="WP_260793458.1">
    <property type="nucleotide sequence ID" value="NZ_CP093313.1"/>
</dbReference>
<name>A0A9J7BMP3_9BACT</name>
<accession>A0A9J7BMP3</accession>
<reference evidence="1" key="1">
    <citation type="submission" date="2021-04" db="EMBL/GenBank/DDBJ databases">
        <title>Phylogenetic analysis of Acidobacteriaceae.</title>
        <authorList>
            <person name="Qiu L."/>
            <person name="Zhang Q."/>
        </authorList>
    </citation>
    <scope>NUCLEOTIDE SEQUENCE</scope>
    <source>
        <strain evidence="1">DSM 25168</strain>
    </source>
</reference>
<dbReference type="Proteomes" id="UP001059380">
    <property type="component" value="Chromosome"/>
</dbReference>
<organism evidence="1 2">
    <name type="scientific">Occallatibacter riparius</name>
    <dbReference type="NCBI Taxonomy" id="1002689"/>
    <lineage>
        <taxon>Bacteria</taxon>
        <taxon>Pseudomonadati</taxon>
        <taxon>Acidobacteriota</taxon>
        <taxon>Terriglobia</taxon>
        <taxon>Terriglobales</taxon>
        <taxon>Acidobacteriaceae</taxon>
        <taxon>Occallatibacter</taxon>
    </lineage>
</organism>
<sequence>MMDAAQLWVEVNGGLIIARIRGVPTEELLRECQSRVLQLVQDTGRGRVLYDALELELPTVDPALIQQKLESELGSGVKLRRAIIVPNTRVAFLARLGFGEGDYRVFYNDISAAIRWLEEERPA</sequence>
<gene>
    <name evidence="1" type="ORF">MOP44_25775</name>
</gene>